<sequence>MDSMPNSNENHGPAFEWMVRNLHETTHRYRYLEAVLQPKDAELNRLQENEDYFRQQLSFSRPKDKEQEQNIVKLRGEVQSLKHVTPNHSQSVPKSQNGEVLEQNKKIAENNVKLNQQNEELVTTWSSRNIVRQNWEVRMEQEKGKSLEKKLSFVEKFHKTKLEQVQHDLSKTNDQILVLNNKLKASSENVDSYLIENQNLLKKIESYEAERKQHAIEQEQINAKNNVEIRGSCKLNFRKRIFF</sequence>
<reference evidence="2 3" key="1">
    <citation type="submission" date="2024-08" db="EMBL/GenBank/DDBJ databases">
        <authorList>
            <person name="Cucini C."/>
            <person name="Frati F."/>
        </authorList>
    </citation>
    <scope>NUCLEOTIDE SEQUENCE [LARGE SCALE GENOMIC DNA]</scope>
</reference>
<evidence type="ECO:0000256" key="1">
    <source>
        <dbReference type="SAM" id="Coils"/>
    </source>
</evidence>
<name>A0ABP1RI15_9HEXA</name>
<evidence type="ECO:0000313" key="2">
    <source>
        <dbReference type="EMBL" id="CAL8128653.1"/>
    </source>
</evidence>
<dbReference type="Proteomes" id="UP001642540">
    <property type="component" value="Unassembled WGS sequence"/>
</dbReference>
<keyword evidence="3" id="KW-1185">Reference proteome</keyword>
<keyword evidence="1" id="KW-0175">Coiled coil</keyword>
<proteinExistence type="predicted"/>
<evidence type="ECO:0000313" key="3">
    <source>
        <dbReference type="Proteomes" id="UP001642540"/>
    </source>
</evidence>
<feature type="coiled-coil region" evidence="1">
    <location>
        <begin position="162"/>
        <end position="224"/>
    </location>
</feature>
<dbReference type="EMBL" id="CAXLJM020000075">
    <property type="protein sequence ID" value="CAL8128653.1"/>
    <property type="molecule type" value="Genomic_DNA"/>
</dbReference>
<comment type="caution">
    <text evidence="2">The sequence shown here is derived from an EMBL/GenBank/DDBJ whole genome shotgun (WGS) entry which is preliminary data.</text>
</comment>
<protein>
    <submittedName>
        <fullName evidence="2">Uncharacterized protein</fullName>
    </submittedName>
</protein>
<accession>A0ABP1RI15</accession>
<organism evidence="2 3">
    <name type="scientific">Orchesella dallaii</name>
    <dbReference type="NCBI Taxonomy" id="48710"/>
    <lineage>
        <taxon>Eukaryota</taxon>
        <taxon>Metazoa</taxon>
        <taxon>Ecdysozoa</taxon>
        <taxon>Arthropoda</taxon>
        <taxon>Hexapoda</taxon>
        <taxon>Collembola</taxon>
        <taxon>Entomobryomorpha</taxon>
        <taxon>Entomobryoidea</taxon>
        <taxon>Orchesellidae</taxon>
        <taxon>Orchesellinae</taxon>
        <taxon>Orchesella</taxon>
    </lineage>
</organism>
<gene>
    <name evidence="2" type="ORF">ODALV1_LOCUS22425</name>
</gene>